<sequence length="104" mass="11396">MLGASEPGGSARERCCDYFSPRNCSKVVASELPGTPSHQMTRTPPPRSLSSPVWWRAIQQLTSAEVFRFVRDGILQSQVPSVESLQAVCLVLSKHWGLAQVVVT</sequence>
<dbReference type="Proteomes" id="UP001066276">
    <property type="component" value="Chromosome 12"/>
</dbReference>
<proteinExistence type="predicted"/>
<feature type="region of interest" description="Disordered" evidence="1">
    <location>
        <begin position="30"/>
        <end position="50"/>
    </location>
</feature>
<reference evidence="2" key="1">
    <citation type="journal article" date="2022" name="bioRxiv">
        <title>Sequencing and chromosome-scale assembly of the giantPleurodeles waltlgenome.</title>
        <authorList>
            <person name="Brown T."/>
            <person name="Elewa A."/>
            <person name="Iarovenko S."/>
            <person name="Subramanian E."/>
            <person name="Araus A.J."/>
            <person name="Petzold A."/>
            <person name="Susuki M."/>
            <person name="Suzuki K.-i.T."/>
            <person name="Hayashi T."/>
            <person name="Toyoda A."/>
            <person name="Oliveira C."/>
            <person name="Osipova E."/>
            <person name="Leigh N.D."/>
            <person name="Simon A."/>
            <person name="Yun M.H."/>
        </authorList>
    </citation>
    <scope>NUCLEOTIDE SEQUENCE</scope>
    <source>
        <strain evidence="2">20211129_DDA</strain>
        <tissue evidence="2">Liver</tissue>
    </source>
</reference>
<dbReference type="AlphaFoldDB" id="A0AAV7KT56"/>
<name>A0AAV7KT56_PLEWA</name>
<evidence type="ECO:0000313" key="2">
    <source>
        <dbReference type="EMBL" id="KAJ1082133.1"/>
    </source>
</evidence>
<protein>
    <submittedName>
        <fullName evidence="2">Uncharacterized protein</fullName>
    </submittedName>
</protein>
<keyword evidence="3" id="KW-1185">Reference proteome</keyword>
<accession>A0AAV7KT56</accession>
<gene>
    <name evidence="2" type="ORF">NDU88_002303</name>
</gene>
<evidence type="ECO:0000313" key="3">
    <source>
        <dbReference type="Proteomes" id="UP001066276"/>
    </source>
</evidence>
<comment type="caution">
    <text evidence="2">The sequence shown here is derived from an EMBL/GenBank/DDBJ whole genome shotgun (WGS) entry which is preliminary data.</text>
</comment>
<organism evidence="2 3">
    <name type="scientific">Pleurodeles waltl</name>
    <name type="common">Iberian ribbed newt</name>
    <dbReference type="NCBI Taxonomy" id="8319"/>
    <lineage>
        <taxon>Eukaryota</taxon>
        <taxon>Metazoa</taxon>
        <taxon>Chordata</taxon>
        <taxon>Craniata</taxon>
        <taxon>Vertebrata</taxon>
        <taxon>Euteleostomi</taxon>
        <taxon>Amphibia</taxon>
        <taxon>Batrachia</taxon>
        <taxon>Caudata</taxon>
        <taxon>Salamandroidea</taxon>
        <taxon>Salamandridae</taxon>
        <taxon>Pleurodelinae</taxon>
        <taxon>Pleurodeles</taxon>
    </lineage>
</organism>
<evidence type="ECO:0000256" key="1">
    <source>
        <dbReference type="SAM" id="MobiDB-lite"/>
    </source>
</evidence>
<dbReference type="EMBL" id="JANPWB010000016">
    <property type="protein sequence ID" value="KAJ1082133.1"/>
    <property type="molecule type" value="Genomic_DNA"/>
</dbReference>